<gene>
    <name evidence="2" type="ORF">BN587_01969</name>
</gene>
<name>R6XVN7_9FIRM</name>
<dbReference type="HOGENOM" id="CLU_1223812_0_0_9"/>
<dbReference type="AlphaFoldDB" id="R6XVN7"/>
<reference evidence="2" key="1">
    <citation type="submission" date="2012-11" db="EMBL/GenBank/DDBJ databases">
        <title>Dependencies among metagenomic species, viruses, plasmids and units of genetic variation.</title>
        <authorList>
            <person name="Nielsen H.B."/>
            <person name="Almeida M."/>
            <person name="Juncker A.S."/>
            <person name="Rasmussen S."/>
            <person name="Li J."/>
            <person name="Sunagawa S."/>
            <person name="Plichta D."/>
            <person name="Gautier L."/>
            <person name="Le Chatelier E."/>
            <person name="Peletier E."/>
            <person name="Bonde I."/>
            <person name="Nielsen T."/>
            <person name="Manichanh C."/>
            <person name="Arumugam M."/>
            <person name="Batto J."/>
            <person name="Santos M.B.Q.D."/>
            <person name="Blom N."/>
            <person name="Borruel N."/>
            <person name="Burgdorf K.S."/>
            <person name="Boumezbeur F."/>
            <person name="Casellas F."/>
            <person name="Dore J."/>
            <person name="Guarner F."/>
            <person name="Hansen T."/>
            <person name="Hildebrand F."/>
            <person name="Kaas R.S."/>
            <person name="Kennedy S."/>
            <person name="Kristiansen K."/>
            <person name="Kultima J.R."/>
            <person name="Leonard P."/>
            <person name="Levenez F."/>
            <person name="Lund O."/>
            <person name="Moumen B."/>
            <person name="Le Paslier D."/>
            <person name="Pons N."/>
            <person name="Pedersen O."/>
            <person name="Prifti E."/>
            <person name="Qin J."/>
            <person name="Raes J."/>
            <person name="Tap J."/>
            <person name="Tims S."/>
            <person name="Ussery D.W."/>
            <person name="Yamada T."/>
            <person name="MetaHit consortium"/>
            <person name="Renault P."/>
            <person name="Sicheritz-Ponten T."/>
            <person name="Bork P."/>
            <person name="Wang J."/>
            <person name="Brunak S."/>
            <person name="Ehrlich S.D."/>
        </authorList>
    </citation>
    <scope>NUCLEOTIDE SEQUENCE [LARGE SCALE GENOMIC DNA]</scope>
</reference>
<organism evidence="2 3">
    <name type="scientific">Phascolarctobacterium succinatutens CAG:287</name>
    <dbReference type="NCBI Taxonomy" id="1263101"/>
    <lineage>
        <taxon>Bacteria</taxon>
        <taxon>Bacillati</taxon>
        <taxon>Bacillota</taxon>
        <taxon>Negativicutes</taxon>
        <taxon>Acidaminococcales</taxon>
        <taxon>Acidaminococcaceae</taxon>
        <taxon>Phascolarctobacterium</taxon>
    </lineage>
</organism>
<protein>
    <submittedName>
        <fullName evidence="2">Uncharacterized protein</fullName>
    </submittedName>
</protein>
<evidence type="ECO:0000313" key="2">
    <source>
        <dbReference type="EMBL" id="CDD10347.1"/>
    </source>
</evidence>
<sequence length="226" mass="23721">MGENGENTVVNGEGAQQQAEPNTATQQQQAETTTTNATNNTSASGTIAGNGSNGQGTQQQPGTVNYDFAGVEMPEGYELSADEQGRFVDVIKGMNLSNDQARALAKYGTEYASRVVQGVEQLRAQEIAKWGDEAKTALGADLGKVQGLCDTACRKLEAMYPGLNVREALEVTGAGNQIAIVRAFAKLGELLGEDPGLAAQNGAQGLNAAQGVAANMYPKTDWSRYK</sequence>
<comment type="caution">
    <text evidence="2">The sequence shown here is derived from an EMBL/GenBank/DDBJ whole genome shotgun (WGS) entry which is preliminary data.</text>
</comment>
<dbReference type="EMBL" id="CBGL010000029">
    <property type="protein sequence ID" value="CDD10347.1"/>
    <property type="molecule type" value="Genomic_DNA"/>
</dbReference>
<dbReference type="RefSeq" id="WP_021721001.1">
    <property type="nucleotide sequence ID" value="NZ_FR892819.1"/>
</dbReference>
<feature type="compositionally biased region" description="Polar residues" evidence="1">
    <location>
        <begin position="1"/>
        <end position="10"/>
    </location>
</feature>
<feature type="compositionally biased region" description="Low complexity" evidence="1">
    <location>
        <begin position="15"/>
        <end position="41"/>
    </location>
</feature>
<evidence type="ECO:0000313" key="3">
    <source>
        <dbReference type="Proteomes" id="UP000014937"/>
    </source>
</evidence>
<accession>R6XVN7</accession>
<dbReference type="Proteomes" id="UP000014937">
    <property type="component" value="Unassembled WGS sequence"/>
</dbReference>
<proteinExistence type="predicted"/>
<evidence type="ECO:0000256" key="1">
    <source>
        <dbReference type="SAM" id="MobiDB-lite"/>
    </source>
</evidence>
<feature type="region of interest" description="Disordered" evidence="1">
    <location>
        <begin position="1"/>
        <end position="64"/>
    </location>
</feature>